<evidence type="ECO:0000259" key="1">
    <source>
        <dbReference type="PROSITE" id="PS50093"/>
    </source>
</evidence>
<organism evidence="2 3">
    <name type="scientific">Arthrobacter gengyunqii</name>
    <dbReference type="NCBI Taxonomy" id="2886940"/>
    <lineage>
        <taxon>Bacteria</taxon>
        <taxon>Bacillati</taxon>
        <taxon>Actinomycetota</taxon>
        <taxon>Actinomycetes</taxon>
        <taxon>Micrococcales</taxon>
        <taxon>Micrococcaceae</taxon>
        <taxon>Arthrobacter</taxon>
    </lineage>
</organism>
<dbReference type="RefSeq" id="WP_227891536.1">
    <property type="nucleotide sequence ID" value="NZ_JAJFZQ010000006.1"/>
</dbReference>
<gene>
    <name evidence="2" type="ORF">LJ752_11885</name>
</gene>
<dbReference type="Gene3D" id="2.60.40.10">
    <property type="entry name" value="Immunoglobulins"/>
    <property type="match status" value="1"/>
</dbReference>
<evidence type="ECO:0000313" key="2">
    <source>
        <dbReference type="EMBL" id="MCC3266736.1"/>
    </source>
</evidence>
<dbReference type="EMBL" id="JAJFZQ010000006">
    <property type="protein sequence ID" value="MCC3266736.1"/>
    <property type="molecule type" value="Genomic_DNA"/>
</dbReference>
<evidence type="ECO:0000313" key="3">
    <source>
        <dbReference type="Proteomes" id="UP001139168"/>
    </source>
</evidence>
<accession>A0ABS8GJV3</accession>
<proteinExistence type="predicted"/>
<protein>
    <submittedName>
        <fullName evidence="2">PKD domain-containing protein</fullName>
    </submittedName>
</protein>
<reference evidence="2" key="1">
    <citation type="submission" date="2021-10" db="EMBL/GenBank/DDBJ databases">
        <title>Novel species in genus Arthrobacter.</title>
        <authorList>
            <person name="Liu Y."/>
        </authorList>
    </citation>
    <scope>NUCLEOTIDE SEQUENCE</scope>
    <source>
        <strain evidence="2">Zg-Y786</strain>
    </source>
</reference>
<feature type="domain" description="PKD" evidence="1">
    <location>
        <begin position="136"/>
        <end position="187"/>
    </location>
</feature>
<dbReference type="SUPFAM" id="SSF49299">
    <property type="entry name" value="PKD domain"/>
    <property type="match status" value="1"/>
</dbReference>
<name>A0ABS8GJV3_9MICC</name>
<comment type="caution">
    <text evidence="2">The sequence shown here is derived from an EMBL/GenBank/DDBJ whole genome shotgun (WGS) entry which is preliminary data.</text>
</comment>
<dbReference type="InterPro" id="IPR035986">
    <property type="entry name" value="PKD_dom_sf"/>
</dbReference>
<sequence>MGTPDSLFGFYYRPVCFDENNGDIDCLAGQTVECDAAPDGQYVWWHSGLKATPRETWPRYGDTPTCIYTSDPDEVAAELVGLVLEEFQTAPIDPGTFTLQPSPYSLVNMPTNLYAEAREQTFDMTLLGQSVRIQVTPTEYEWNYGDGTIYGPAVWPGNPLPEQLIGEVTETSHVYEQPGDYFVSVAIYFSGEYSINGGPMIPIDGRALTFPLAQTISVWQSESRSVADDCFQNPSGFGC</sequence>
<dbReference type="PROSITE" id="PS50093">
    <property type="entry name" value="PKD"/>
    <property type="match status" value="1"/>
</dbReference>
<dbReference type="InterPro" id="IPR013783">
    <property type="entry name" value="Ig-like_fold"/>
</dbReference>
<keyword evidence="3" id="KW-1185">Reference proteome</keyword>
<dbReference type="InterPro" id="IPR000601">
    <property type="entry name" value="PKD_dom"/>
</dbReference>
<dbReference type="Proteomes" id="UP001139168">
    <property type="component" value="Unassembled WGS sequence"/>
</dbReference>